<keyword evidence="3" id="KW-1185">Reference proteome</keyword>
<dbReference type="GO" id="GO:0032259">
    <property type="term" value="P:methylation"/>
    <property type="evidence" value="ECO:0007669"/>
    <property type="project" value="UniProtKB-KW"/>
</dbReference>
<dbReference type="InterPro" id="IPR051052">
    <property type="entry name" value="Diverse_substrate_MTase"/>
</dbReference>
<dbReference type="CDD" id="cd02440">
    <property type="entry name" value="AdoMet_MTases"/>
    <property type="match status" value="1"/>
</dbReference>
<dbReference type="Gene3D" id="3.40.50.150">
    <property type="entry name" value="Vaccinia Virus protein VP39"/>
    <property type="match status" value="1"/>
</dbReference>
<organism evidence="2 3">
    <name type="scientific">Podospora australis</name>
    <dbReference type="NCBI Taxonomy" id="1536484"/>
    <lineage>
        <taxon>Eukaryota</taxon>
        <taxon>Fungi</taxon>
        <taxon>Dikarya</taxon>
        <taxon>Ascomycota</taxon>
        <taxon>Pezizomycotina</taxon>
        <taxon>Sordariomycetes</taxon>
        <taxon>Sordariomycetidae</taxon>
        <taxon>Sordariales</taxon>
        <taxon>Podosporaceae</taxon>
        <taxon>Podospora</taxon>
    </lineage>
</organism>
<keyword evidence="2" id="KW-0808">Transferase</keyword>
<dbReference type="InterPro" id="IPR029063">
    <property type="entry name" value="SAM-dependent_MTases_sf"/>
</dbReference>
<keyword evidence="2" id="KW-0489">Methyltransferase</keyword>
<name>A0AAN7AHX6_9PEZI</name>
<dbReference type="Proteomes" id="UP001302126">
    <property type="component" value="Unassembled WGS sequence"/>
</dbReference>
<dbReference type="AlphaFoldDB" id="A0AAN7AHX6"/>
<accession>A0AAN7AHX6</accession>
<evidence type="ECO:0000313" key="3">
    <source>
        <dbReference type="Proteomes" id="UP001302126"/>
    </source>
</evidence>
<dbReference type="PANTHER" id="PTHR44942:SF10">
    <property type="entry name" value="METHYLTRANSFERASE TYPE 11 DOMAIN-CONTAINING PROTEIN"/>
    <property type="match status" value="1"/>
</dbReference>
<dbReference type="EMBL" id="MU864395">
    <property type="protein sequence ID" value="KAK4187883.1"/>
    <property type="molecule type" value="Genomic_DNA"/>
</dbReference>
<evidence type="ECO:0000313" key="2">
    <source>
        <dbReference type="EMBL" id="KAK4187883.1"/>
    </source>
</evidence>
<dbReference type="Pfam" id="PF08241">
    <property type="entry name" value="Methyltransf_11"/>
    <property type="match status" value="1"/>
</dbReference>
<sequence length="316" mass="34704">MPETAASKEATFRNFNKAQGDNYAESRRDYHPVLYHAVTDFHGSTGGKFGSLLDVGCGPGFAARALTPFFENVTGIDVSEGMITTAQSLKSNDPKEIRFEISSAEELGANLSPPIPEASVDLLVAATCAHWFDMPEFWARAAQVVKPGGTVAIWGGMGIKVSETMPNHVAIQRAIDNLEKAVDNYIVDGNRIARGLLVDLSLPWTLETPVEEFDEKSFVRKEWGTAIEGALPANQFYNVERKESFNVKILEKILSTASPVIRWREAHPELVGTEQDVARVMRREIEAALKEVGADGDEGIWEGGVYGALLLVKRRL</sequence>
<comment type="caution">
    <text evidence="2">The sequence shown here is derived from an EMBL/GenBank/DDBJ whole genome shotgun (WGS) entry which is preliminary data.</text>
</comment>
<protein>
    <submittedName>
        <fullName evidence="2">S-adenosyl-L-methionine-dependent methyltransferase</fullName>
    </submittedName>
</protein>
<reference evidence="2" key="2">
    <citation type="submission" date="2023-05" db="EMBL/GenBank/DDBJ databases">
        <authorList>
            <consortium name="Lawrence Berkeley National Laboratory"/>
            <person name="Steindorff A."/>
            <person name="Hensen N."/>
            <person name="Bonometti L."/>
            <person name="Westerberg I."/>
            <person name="Brannstrom I.O."/>
            <person name="Guillou S."/>
            <person name="Cros-Aarteil S."/>
            <person name="Calhoun S."/>
            <person name="Haridas S."/>
            <person name="Kuo A."/>
            <person name="Mondo S."/>
            <person name="Pangilinan J."/>
            <person name="Riley R."/>
            <person name="Labutti K."/>
            <person name="Andreopoulos B."/>
            <person name="Lipzen A."/>
            <person name="Chen C."/>
            <person name="Yanf M."/>
            <person name="Daum C."/>
            <person name="Ng V."/>
            <person name="Clum A."/>
            <person name="Ohm R."/>
            <person name="Martin F."/>
            <person name="Silar P."/>
            <person name="Natvig D."/>
            <person name="Lalanne C."/>
            <person name="Gautier V."/>
            <person name="Ament-Velasquez S.L."/>
            <person name="Kruys A."/>
            <person name="Hutchinson M.I."/>
            <person name="Powell A.J."/>
            <person name="Barry K."/>
            <person name="Miller A.N."/>
            <person name="Grigoriev I.V."/>
            <person name="Debuchy R."/>
            <person name="Gladieux P."/>
            <person name="Thoren M.H."/>
            <person name="Johannesson H."/>
        </authorList>
    </citation>
    <scope>NUCLEOTIDE SEQUENCE</scope>
    <source>
        <strain evidence="2">PSN309</strain>
    </source>
</reference>
<proteinExistence type="predicted"/>
<reference evidence="2" key="1">
    <citation type="journal article" date="2023" name="Mol. Phylogenet. Evol.">
        <title>Genome-scale phylogeny and comparative genomics of the fungal order Sordariales.</title>
        <authorList>
            <person name="Hensen N."/>
            <person name="Bonometti L."/>
            <person name="Westerberg I."/>
            <person name="Brannstrom I.O."/>
            <person name="Guillou S."/>
            <person name="Cros-Aarteil S."/>
            <person name="Calhoun S."/>
            <person name="Haridas S."/>
            <person name="Kuo A."/>
            <person name="Mondo S."/>
            <person name="Pangilinan J."/>
            <person name="Riley R."/>
            <person name="LaButti K."/>
            <person name="Andreopoulos B."/>
            <person name="Lipzen A."/>
            <person name="Chen C."/>
            <person name="Yan M."/>
            <person name="Daum C."/>
            <person name="Ng V."/>
            <person name="Clum A."/>
            <person name="Steindorff A."/>
            <person name="Ohm R.A."/>
            <person name="Martin F."/>
            <person name="Silar P."/>
            <person name="Natvig D.O."/>
            <person name="Lalanne C."/>
            <person name="Gautier V."/>
            <person name="Ament-Velasquez S.L."/>
            <person name="Kruys A."/>
            <person name="Hutchinson M.I."/>
            <person name="Powell A.J."/>
            <person name="Barry K."/>
            <person name="Miller A.N."/>
            <person name="Grigoriev I.V."/>
            <person name="Debuchy R."/>
            <person name="Gladieux P."/>
            <person name="Hiltunen Thoren M."/>
            <person name="Johannesson H."/>
        </authorList>
    </citation>
    <scope>NUCLEOTIDE SEQUENCE</scope>
    <source>
        <strain evidence="2">PSN309</strain>
    </source>
</reference>
<dbReference type="SUPFAM" id="SSF53335">
    <property type="entry name" value="S-adenosyl-L-methionine-dependent methyltransferases"/>
    <property type="match status" value="1"/>
</dbReference>
<dbReference type="InterPro" id="IPR013216">
    <property type="entry name" value="Methyltransf_11"/>
</dbReference>
<evidence type="ECO:0000259" key="1">
    <source>
        <dbReference type="Pfam" id="PF08241"/>
    </source>
</evidence>
<dbReference type="GO" id="GO:0008757">
    <property type="term" value="F:S-adenosylmethionine-dependent methyltransferase activity"/>
    <property type="evidence" value="ECO:0007669"/>
    <property type="project" value="InterPro"/>
</dbReference>
<gene>
    <name evidence="2" type="ORF">QBC35DRAFT_463372</name>
</gene>
<feature type="domain" description="Methyltransferase type 11" evidence="1">
    <location>
        <begin position="53"/>
        <end position="153"/>
    </location>
</feature>
<dbReference type="PANTHER" id="PTHR44942">
    <property type="entry name" value="METHYLTRANSF_11 DOMAIN-CONTAINING PROTEIN"/>
    <property type="match status" value="1"/>
</dbReference>